<organism evidence="1 2">
    <name type="scientific">Somion occarium</name>
    <dbReference type="NCBI Taxonomy" id="3059160"/>
    <lineage>
        <taxon>Eukaryota</taxon>
        <taxon>Fungi</taxon>
        <taxon>Dikarya</taxon>
        <taxon>Basidiomycota</taxon>
        <taxon>Agaricomycotina</taxon>
        <taxon>Agaricomycetes</taxon>
        <taxon>Polyporales</taxon>
        <taxon>Cerrenaceae</taxon>
        <taxon>Somion</taxon>
    </lineage>
</organism>
<name>A0ABP1E1A2_9APHY</name>
<evidence type="ECO:0008006" key="3">
    <source>
        <dbReference type="Google" id="ProtNLM"/>
    </source>
</evidence>
<gene>
    <name evidence="1" type="ORF">GFSPODELE1_LOCUS9508</name>
</gene>
<dbReference type="Proteomes" id="UP001497453">
    <property type="component" value="Chromosome 7"/>
</dbReference>
<protein>
    <recommendedName>
        <fullName evidence="3">F-box domain-containing protein</fullName>
    </recommendedName>
</protein>
<keyword evidence="2" id="KW-1185">Reference proteome</keyword>
<dbReference type="EMBL" id="OZ037950">
    <property type="protein sequence ID" value="CAL1713841.1"/>
    <property type="molecule type" value="Genomic_DNA"/>
</dbReference>
<evidence type="ECO:0000313" key="1">
    <source>
        <dbReference type="EMBL" id="CAL1713841.1"/>
    </source>
</evidence>
<sequence>MPRKRAAISKDFPPVLSPAEKAYEAHISLLYSSTKTFDLLCLPVELFDIIISLFPDVLSIRPLKGTLLENEYGQRGRVLRALSRVSHAYRAVFLHKAWERLEAVVYDETRTSENWWMQLGRKLERVSNGLANTPEVARHVRIATVNLSKYSSKTVLPAFAHCLERLPNLHTLQVVHASSSVSAGIHSTFRDIKLPQIRNVSMPSSARGILSSCSEVRCVTCRDDDGGPLVWALRNACPKLEVLRGITPNATTANRLASVAALRKLEINARKTYFEPYSPQEWVETTIVTIRDLRNLRSLRTLIMWVDVEERSDLKYPSKRKIEAARQALRETAAPLPKLLVVRWCHTKGVVKEERINIE</sequence>
<accession>A0ABP1E1A2</accession>
<evidence type="ECO:0000313" key="2">
    <source>
        <dbReference type="Proteomes" id="UP001497453"/>
    </source>
</evidence>
<proteinExistence type="predicted"/>
<reference evidence="2" key="1">
    <citation type="submission" date="2024-04" db="EMBL/GenBank/DDBJ databases">
        <authorList>
            <person name="Shaw F."/>
            <person name="Minotto A."/>
        </authorList>
    </citation>
    <scope>NUCLEOTIDE SEQUENCE [LARGE SCALE GENOMIC DNA]</scope>
</reference>